<organism evidence="1 2">
    <name type="scientific">Aliivibrio fischeri</name>
    <name type="common">Vibrio fischeri</name>
    <dbReference type="NCBI Taxonomy" id="668"/>
    <lineage>
        <taxon>Bacteria</taxon>
        <taxon>Pseudomonadati</taxon>
        <taxon>Pseudomonadota</taxon>
        <taxon>Gammaproteobacteria</taxon>
        <taxon>Vibrionales</taxon>
        <taxon>Vibrionaceae</taxon>
        <taxon>Aliivibrio</taxon>
    </lineage>
</organism>
<dbReference type="EMBL" id="WOBN01000003">
    <property type="protein sequence ID" value="MUK47875.1"/>
    <property type="molecule type" value="Genomic_DNA"/>
</dbReference>
<evidence type="ECO:0000313" key="2">
    <source>
        <dbReference type="Proteomes" id="UP000448038"/>
    </source>
</evidence>
<protein>
    <recommendedName>
        <fullName evidence="3">Nitroreductase domain-containing protein</fullName>
    </recommendedName>
</protein>
<gene>
    <name evidence="1" type="ORF">GNP88_01610</name>
</gene>
<dbReference type="CDD" id="cd02142">
    <property type="entry name" value="McbC_SagB-like_oxidoreductase"/>
    <property type="match status" value="1"/>
</dbReference>
<sequence length="329" mass="38289">MIIETSKFLQFRRKNEIYLVECLNQKKIFKISKPALDIIYFFKTPGTIKNLSKSLTTTYNITDLLVFCENLIELNILIKSDNKEYKKQVNTAKKLSYGGWDKDYKFHIFTNDYVFGDYSENGKGREKSRVLMKKYSDIKKDNNRYKSFKKILSSKTLKKPGEIDINSDISFLDALSLVNCKMSETNLTRWKGAPLIRRSSPSGGARHPIETYIVIKNRFEGLETGIYHLNFGEFKLDKITNEASNIDCDIKLIFSSLPLRNMYRYRESRTMRSIHMDCGHLLENNAQLLSSIGFKCTMAFENEDEAFSNLGIDSFFETYMVTLKVNYEQ</sequence>
<dbReference type="Gene3D" id="3.40.109.10">
    <property type="entry name" value="NADH Oxidase"/>
    <property type="match status" value="1"/>
</dbReference>
<dbReference type="GO" id="GO:0016491">
    <property type="term" value="F:oxidoreductase activity"/>
    <property type="evidence" value="ECO:0007669"/>
    <property type="project" value="InterPro"/>
</dbReference>
<dbReference type="InterPro" id="IPR052544">
    <property type="entry name" value="Bacteriocin_Proc_Enz"/>
</dbReference>
<dbReference type="AlphaFoldDB" id="A0A844NXP3"/>
<dbReference type="Proteomes" id="UP000448038">
    <property type="component" value="Unassembled WGS sequence"/>
</dbReference>
<dbReference type="InterPro" id="IPR000415">
    <property type="entry name" value="Nitroreductase-like"/>
</dbReference>
<reference evidence="1 2" key="1">
    <citation type="submission" date="2019-11" db="EMBL/GenBank/DDBJ databases">
        <title>Using colonization assays and comparative genomics to discover symbiosis behaviors and factors in Vibrio fischeri.</title>
        <authorList>
            <person name="Bongrand C."/>
            <person name="Moriano-Gutierrez S."/>
            <person name="Arevalo P."/>
            <person name="Mcfall-Ngai M."/>
            <person name="Visick K."/>
            <person name="Polz M.F."/>
            <person name="Ruby E.G."/>
        </authorList>
    </citation>
    <scope>NUCLEOTIDE SEQUENCE [LARGE SCALE GENOMIC DNA]</scope>
    <source>
        <strain evidence="2">emors.4.1</strain>
    </source>
</reference>
<accession>A0A844NXP3</accession>
<dbReference type="RefSeq" id="WP_155655145.1">
    <property type="nucleotide sequence ID" value="NZ_WOBN01000003.1"/>
</dbReference>
<comment type="caution">
    <text evidence="1">The sequence shown here is derived from an EMBL/GenBank/DDBJ whole genome shotgun (WGS) entry which is preliminary data.</text>
</comment>
<evidence type="ECO:0008006" key="3">
    <source>
        <dbReference type="Google" id="ProtNLM"/>
    </source>
</evidence>
<dbReference type="PANTHER" id="PTHR43745:SF2">
    <property type="entry name" value="NITROREDUCTASE MJ1384-RELATED"/>
    <property type="match status" value="1"/>
</dbReference>
<proteinExistence type="predicted"/>
<name>A0A844NXP3_ALIFS</name>
<evidence type="ECO:0000313" key="1">
    <source>
        <dbReference type="EMBL" id="MUK47875.1"/>
    </source>
</evidence>
<dbReference type="PANTHER" id="PTHR43745">
    <property type="entry name" value="NITROREDUCTASE MJ1384-RELATED"/>
    <property type="match status" value="1"/>
</dbReference>